<dbReference type="EMBL" id="FUYS01000001">
    <property type="protein sequence ID" value="SKB26525.1"/>
    <property type="molecule type" value="Genomic_DNA"/>
</dbReference>
<proteinExistence type="predicted"/>
<dbReference type="Proteomes" id="UP000190541">
    <property type="component" value="Unassembled WGS sequence"/>
</dbReference>
<name>A0A1T4ZV82_9SPHI</name>
<dbReference type="AlphaFoldDB" id="A0A1T4ZV82"/>
<organism evidence="1 2">
    <name type="scientific">Parapedobacter luteus</name>
    <dbReference type="NCBI Taxonomy" id="623280"/>
    <lineage>
        <taxon>Bacteria</taxon>
        <taxon>Pseudomonadati</taxon>
        <taxon>Bacteroidota</taxon>
        <taxon>Sphingobacteriia</taxon>
        <taxon>Sphingobacteriales</taxon>
        <taxon>Sphingobacteriaceae</taxon>
        <taxon>Parapedobacter</taxon>
    </lineage>
</organism>
<dbReference type="STRING" id="623280.SAMN05660226_00134"/>
<dbReference type="RefSeq" id="WP_139378470.1">
    <property type="nucleotide sequence ID" value="NZ_FUYS01000001.1"/>
</dbReference>
<evidence type="ECO:0000313" key="2">
    <source>
        <dbReference type="Proteomes" id="UP000190541"/>
    </source>
</evidence>
<protein>
    <submittedName>
        <fullName evidence="1">Uncharacterized protein</fullName>
    </submittedName>
</protein>
<accession>A0A1T4ZV82</accession>
<evidence type="ECO:0000313" key="1">
    <source>
        <dbReference type="EMBL" id="SKB26525.1"/>
    </source>
</evidence>
<reference evidence="1 2" key="1">
    <citation type="submission" date="2017-02" db="EMBL/GenBank/DDBJ databases">
        <authorList>
            <person name="Peterson S.W."/>
        </authorList>
    </citation>
    <scope>NUCLEOTIDE SEQUENCE [LARGE SCALE GENOMIC DNA]</scope>
    <source>
        <strain evidence="1 2">DSM 22899</strain>
    </source>
</reference>
<sequence>MRKYNVISWSLVIALAAMLEKTISKQATLNPIEETVLHVSHGPTTNEDEGKTIITKQKKTTTDGSSHQINEQQLEHVYHILAKYE</sequence>
<gene>
    <name evidence="1" type="ORF">SAMN05660226_00134</name>
</gene>
<keyword evidence="2" id="KW-1185">Reference proteome</keyword>